<gene>
    <name evidence="4" type="ORF">R53137_KAKDMLNK_01577</name>
</gene>
<keyword evidence="5" id="KW-1185">Reference proteome</keyword>
<dbReference type="Pfam" id="PF02517">
    <property type="entry name" value="Rce1-like"/>
    <property type="match status" value="1"/>
</dbReference>
<comment type="caution">
    <text evidence="4">The sequence shown here is derived from an EMBL/GenBank/DDBJ whole genome shotgun (WGS) entry which is preliminary data.</text>
</comment>
<evidence type="ECO:0000313" key="4">
    <source>
        <dbReference type="EMBL" id="CAK1254558.1"/>
    </source>
</evidence>
<name>A0ABN9Z3R5_9LACO</name>
<feature type="transmembrane region" description="Helical" evidence="2">
    <location>
        <begin position="111"/>
        <end position="130"/>
    </location>
</feature>
<sequence>MTEHKKKKKSHHGKLIFFLTLLGISFEPGYPKDIPAIANTIIAIIMCIFLIALVFVVRKVTNKEKVFSSRLNLNKFQLSVLLILIGYSIFIYIENGNLPSLIDLFHQPSNIIISCTFVSLGAGFFEDYFVRGYLFNATQRILNRYNITQYRMTIIAVITSFIFGLIHFTNLPAENSSAVFQQVFYAFCLGIVFCVFRVITNRIWPAAIMHFIFDYSLSIIQDMTSNSWLEIISIFSVALAIGLVLLISLDRSIEKNNIQEINP</sequence>
<keyword evidence="2" id="KW-0812">Transmembrane</keyword>
<comment type="similarity">
    <text evidence="1">Belongs to the UPF0177 family.</text>
</comment>
<feature type="transmembrane region" description="Helical" evidence="2">
    <location>
        <begin position="227"/>
        <end position="249"/>
    </location>
</feature>
<keyword evidence="2" id="KW-0472">Membrane</keyword>
<evidence type="ECO:0000259" key="3">
    <source>
        <dbReference type="Pfam" id="PF02517"/>
    </source>
</evidence>
<proteinExistence type="inferred from homology"/>
<feature type="domain" description="CAAX prenyl protease 2/Lysostaphin resistance protein A-like" evidence="3">
    <location>
        <begin position="110"/>
        <end position="215"/>
    </location>
</feature>
<organism evidence="4 5">
    <name type="scientific">Fructobacillus tropaeoli</name>
    <dbReference type="NCBI Taxonomy" id="709323"/>
    <lineage>
        <taxon>Bacteria</taxon>
        <taxon>Bacillati</taxon>
        <taxon>Bacillota</taxon>
        <taxon>Bacilli</taxon>
        <taxon>Lactobacillales</taxon>
        <taxon>Lactobacillaceae</taxon>
        <taxon>Fructobacillus</taxon>
    </lineage>
</organism>
<feature type="transmembrane region" description="Helical" evidence="2">
    <location>
        <begin position="41"/>
        <end position="61"/>
    </location>
</feature>
<keyword evidence="4" id="KW-0645">Protease</keyword>
<keyword evidence="2" id="KW-1133">Transmembrane helix</keyword>
<dbReference type="GO" id="GO:0006508">
    <property type="term" value="P:proteolysis"/>
    <property type="evidence" value="ECO:0007669"/>
    <property type="project" value="UniProtKB-KW"/>
</dbReference>
<keyword evidence="4" id="KW-0378">Hydrolase</keyword>
<protein>
    <submittedName>
        <fullName evidence="4">CAAX protease family (YdiL)</fullName>
    </submittedName>
</protein>
<accession>A0ABN9Z3R5</accession>
<dbReference type="EMBL" id="CAUZLT010000008">
    <property type="protein sequence ID" value="CAK1254558.1"/>
    <property type="molecule type" value="Genomic_DNA"/>
</dbReference>
<feature type="transmembrane region" description="Helical" evidence="2">
    <location>
        <begin position="150"/>
        <end position="167"/>
    </location>
</feature>
<evidence type="ECO:0000313" key="5">
    <source>
        <dbReference type="Proteomes" id="UP001314262"/>
    </source>
</evidence>
<evidence type="ECO:0000256" key="1">
    <source>
        <dbReference type="ARBA" id="ARBA00009067"/>
    </source>
</evidence>
<dbReference type="InterPro" id="IPR003675">
    <property type="entry name" value="Rce1/LyrA-like_dom"/>
</dbReference>
<evidence type="ECO:0000256" key="2">
    <source>
        <dbReference type="SAM" id="Phobius"/>
    </source>
</evidence>
<dbReference type="Proteomes" id="UP001314262">
    <property type="component" value="Unassembled WGS sequence"/>
</dbReference>
<dbReference type="GO" id="GO:0008233">
    <property type="term" value="F:peptidase activity"/>
    <property type="evidence" value="ECO:0007669"/>
    <property type="project" value="UniProtKB-KW"/>
</dbReference>
<dbReference type="InterPro" id="IPR036259">
    <property type="entry name" value="MFS_trans_sf"/>
</dbReference>
<feature type="transmembrane region" description="Helical" evidence="2">
    <location>
        <begin position="73"/>
        <end position="91"/>
    </location>
</feature>
<dbReference type="RefSeq" id="WP_338349283.1">
    <property type="nucleotide sequence ID" value="NZ_CAUZLT010000008.1"/>
</dbReference>
<feature type="transmembrane region" description="Helical" evidence="2">
    <location>
        <begin position="179"/>
        <end position="196"/>
    </location>
</feature>
<reference evidence="4 5" key="1">
    <citation type="submission" date="2023-10" db="EMBL/GenBank/DDBJ databases">
        <authorList>
            <person name="Botero Cardona J."/>
        </authorList>
    </citation>
    <scope>NUCLEOTIDE SEQUENCE [LARGE SCALE GENOMIC DNA]</scope>
    <source>
        <strain evidence="4 5">R-53137</strain>
    </source>
</reference>
<dbReference type="SUPFAM" id="SSF103473">
    <property type="entry name" value="MFS general substrate transporter"/>
    <property type="match status" value="1"/>
</dbReference>